<dbReference type="PROSITE" id="PS51257">
    <property type="entry name" value="PROKAR_LIPOPROTEIN"/>
    <property type="match status" value="1"/>
</dbReference>
<accession>A0ABT3RMW2</accession>
<reference evidence="2 3" key="1">
    <citation type="submission" date="2022-11" db="EMBL/GenBank/DDBJ databases">
        <title>The characterization of three novel Bacteroidetes species and genomic analysis of their roles in tidal elemental geochemical cycles.</title>
        <authorList>
            <person name="Ma K."/>
        </authorList>
    </citation>
    <scope>NUCLEOTIDE SEQUENCE [LARGE SCALE GENOMIC DNA]</scope>
    <source>
        <strain evidence="2 3">M17</strain>
    </source>
</reference>
<sequence length="245" mass="27239">MRFNQLSQGLLALVFISVFSFITSCSDEEGTEPKNEEPEVIDIPRDGLVAFYPYNGNLNDESGVGDSANGGFYGTPKPAELTSDRYGNLNSAYKIETTNNLNAYPYDKFAFQGDISIAGWVKPKTSGRIIKTLIHWLEFDESNNNIYGITNIYGTYSYTKHELSNTEQWHSVAYTWDNTNKLGVLYVDGEKVSENVAESSIDGTLGTAITFGIEGFSGLLDDITIYNKVLSPNEINKFHTQTLTK</sequence>
<keyword evidence="3" id="KW-1185">Reference proteome</keyword>
<evidence type="ECO:0000256" key="1">
    <source>
        <dbReference type="SAM" id="SignalP"/>
    </source>
</evidence>
<dbReference type="SUPFAM" id="SSF49899">
    <property type="entry name" value="Concanavalin A-like lectins/glucanases"/>
    <property type="match status" value="1"/>
</dbReference>
<comment type="caution">
    <text evidence="2">The sequence shown here is derived from an EMBL/GenBank/DDBJ whole genome shotgun (WGS) entry which is preliminary data.</text>
</comment>
<feature type="chain" id="PRO_5045447076" evidence="1">
    <location>
        <begin position="26"/>
        <end position="245"/>
    </location>
</feature>
<organism evidence="2 3">
    <name type="scientific">Mangrovivirga halotolerans</name>
    <dbReference type="NCBI Taxonomy" id="2993936"/>
    <lineage>
        <taxon>Bacteria</taxon>
        <taxon>Pseudomonadati</taxon>
        <taxon>Bacteroidota</taxon>
        <taxon>Cytophagia</taxon>
        <taxon>Cytophagales</taxon>
        <taxon>Mangrovivirgaceae</taxon>
        <taxon>Mangrovivirga</taxon>
    </lineage>
</organism>
<dbReference type="Proteomes" id="UP001209885">
    <property type="component" value="Unassembled WGS sequence"/>
</dbReference>
<keyword evidence="1" id="KW-0732">Signal</keyword>
<dbReference type="EMBL" id="JAPFQN010000002">
    <property type="protein sequence ID" value="MCX2742678.1"/>
    <property type="molecule type" value="Genomic_DNA"/>
</dbReference>
<gene>
    <name evidence="2" type="ORF">OO013_02310</name>
</gene>
<dbReference type="RefSeq" id="WP_266054968.1">
    <property type="nucleotide sequence ID" value="NZ_JAPFQN010000002.1"/>
</dbReference>
<evidence type="ECO:0000313" key="2">
    <source>
        <dbReference type="EMBL" id="MCX2742678.1"/>
    </source>
</evidence>
<dbReference type="InterPro" id="IPR013320">
    <property type="entry name" value="ConA-like_dom_sf"/>
</dbReference>
<name>A0ABT3RMW2_9BACT</name>
<proteinExistence type="predicted"/>
<evidence type="ECO:0000313" key="3">
    <source>
        <dbReference type="Proteomes" id="UP001209885"/>
    </source>
</evidence>
<protein>
    <submittedName>
        <fullName evidence="2">LamG domain-containing protein</fullName>
    </submittedName>
</protein>
<dbReference type="Pfam" id="PF13385">
    <property type="entry name" value="Laminin_G_3"/>
    <property type="match status" value="1"/>
</dbReference>
<feature type="signal peptide" evidence="1">
    <location>
        <begin position="1"/>
        <end position="25"/>
    </location>
</feature>
<dbReference type="Gene3D" id="2.60.120.200">
    <property type="match status" value="1"/>
</dbReference>